<gene>
    <name evidence="2" type="ORF">mRhiFer1_009000</name>
</gene>
<accession>A0A7J7TE65</accession>
<feature type="region of interest" description="Disordered" evidence="1">
    <location>
        <begin position="1"/>
        <end position="42"/>
    </location>
</feature>
<evidence type="ECO:0000256" key="1">
    <source>
        <dbReference type="SAM" id="MobiDB-lite"/>
    </source>
</evidence>
<sequence length="193" mass="21045">MGRGWLSAPGSGPGPALSEVSPEGEGGEGPGNRRGRAPRMGGPWRGVLAEHGLWLKCWRGVDSGGRRATEENCGGGRIWGRILERSGWGEAPTERRGPLGGSSAWWKILVGGSFLEEGVDGVGQGEPWWGGKSRERGRLPRFSQEVVLRKLTQLAHQAPRTSPLEKYLHKLKYHTEVTCFTLLNTRADCFSCN</sequence>
<protein>
    <submittedName>
        <fullName evidence="2">Uncharacterized protein</fullName>
    </submittedName>
</protein>
<proteinExistence type="predicted"/>
<reference evidence="2 3" key="1">
    <citation type="journal article" date="2020" name="Nature">
        <title>Six reference-quality genomes reveal evolution of bat adaptations.</title>
        <authorList>
            <person name="Jebb D."/>
            <person name="Huang Z."/>
            <person name="Pippel M."/>
            <person name="Hughes G.M."/>
            <person name="Lavrichenko K."/>
            <person name="Devanna P."/>
            <person name="Winkler S."/>
            <person name="Jermiin L.S."/>
            <person name="Skirmuntt E.C."/>
            <person name="Katzourakis A."/>
            <person name="Burkitt-Gray L."/>
            <person name="Ray D.A."/>
            <person name="Sullivan K.A.M."/>
            <person name="Roscito J.G."/>
            <person name="Kirilenko B.M."/>
            <person name="Davalos L.M."/>
            <person name="Corthals A.P."/>
            <person name="Power M.L."/>
            <person name="Jones G."/>
            <person name="Ransome R.D."/>
            <person name="Dechmann D.K.N."/>
            <person name="Locatelli A.G."/>
            <person name="Puechmaille S.J."/>
            <person name="Fedrigo O."/>
            <person name="Jarvis E.D."/>
            <person name="Hiller M."/>
            <person name="Vernes S.C."/>
            <person name="Myers E.W."/>
            <person name="Teeling E.C."/>
        </authorList>
    </citation>
    <scope>NUCLEOTIDE SEQUENCE [LARGE SCALE GENOMIC DNA]</scope>
    <source>
        <strain evidence="2">MRhiFer1</strain>
        <tissue evidence="2">Lung</tissue>
    </source>
</reference>
<name>A0A7J7TE65_RHIFE</name>
<comment type="caution">
    <text evidence="2">The sequence shown here is derived from an EMBL/GenBank/DDBJ whole genome shotgun (WGS) entry which is preliminary data.</text>
</comment>
<dbReference type="Proteomes" id="UP000585614">
    <property type="component" value="Unassembled WGS sequence"/>
</dbReference>
<evidence type="ECO:0000313" key="3">
    <source>
        <dbReference type="Proteomes" id="UP000585614"/>
    </source>
</evidence>
<dbReference type="EMBL" id="JACAGC010000020">
    <property type="protein sequence ID" value="KAF6298978.1"/>
    <property type="molecule type" value="Genomic_DNA"/>
</dbReference>
<organism evidence="2 3">
    <name type="scientific">Rhinolophus ferrumequinum</name>
    <name type="common">Greater horseshoe bat</name>
    <dbReference type="NCBI Taxonomy" id="59479"/>
    <lineage>
        <taxon>Eukaryota</taxon>
        <taxon>Metazoa</taxon>
        <taxon>Chordata</taxon>
        <taxon>Craniata</taxon>
        <taxon>Vertebrata</taxon>
        <taxon>Euteleostomi</taxon>
        <taxon>Mammalia</taxon>
        <taxon>Eutheria</taxon>
        <taxon>Laurasiatheria</taxon>
        <taxon>Chiroptera</taxon>
        <taxon>Yinpterochiroptera</taxon>
        <taxon>Rhinolophoidea</taxon>
        <taxon>Rhinolophidae</taxon>
        <taxon>Rhinolophinae</taxon>
        <taxon>Rhinolophus</taxon>
    </lineage>
</organism>
<dbReference type="AlphaFoldDB" id="A0A7J7TE65"/>
<evidence type="ECO:0000313" key="2">
    <source>
        <dbReference type="EMBL" id="KAF6298978.1"/>
    </source>
</evidence>